<dbReference type="Proteomes" id="UP000859505">
    <property type="component" value="Unassembled WGS sequence"/>
</dbReference>
<evidence type="ECO:0000256" key="6">
    <source>
        <dbReference type="ARBA" id="ARBA00022801"/>
    </source>
</evidence>
<feature type="domain" description="EAL" evidence="11">
    <location>
        <begin position="260"/>
        <end position="514"/>
    </location>
</feature>
<keyword evidence="6" id="KW-0378">Hydrolase</keyword>
<dbReference type="InterPro" id="IPR001633">
    <property type="entry name" value="EAL_dom"/>
</dbReference>
<dbReference type="Pfam" id="PF00563">
    <property type="entry name" value="EAL"/>
    <property type="match status" value="1"/>
</dbReference>
<dbReference type="AlphaFoldDB" id="A0AAD3UAG9"/>
<feature type="transmembrane region" description="Helical" evidence="10">
    <location>
        <begin position="14"/>
        <end position="36"/>
    </location>
</feature>
<dbReference type="SMART" id="SM00052">
    <property type="entry name" value="EAL"/>
    <property type="match status" value="1"/>
</dbReference>
<evidence type="ECO:0000256" key="8">
    <source>
        <dbReference type="ARBA" id="ARBA00023136"/>
    </source>
</evidence>
<evidence type="ECO:0000313" key="12">
    <source>
        <dbReference type="EMBL" id="HAT6344146.1"/>
    </source>
</evidence>
<keyword evidence="7 10" id="KW-1133">Transmembrane helix</keyword>
<evidence type="ECO:0000256" key="1">
    <source>
        <dbReference type="ARBA" id="ARBA00004651"/>
    </source>
</evidence>
<dbReference type="PANTHER" id="PTHR33121:SF80">
    <property type="entry name" value="CYCLIC DI-GMP PHOSPHODIESTERASE PDEL"/>
    <property type="match status" value="1"/>
</dbReference>
<keyword evidence="4" id="KW-0973">c-di-GMP</keyword>
<keyword evidence="5 10" id="KW-0812">Transmembrane</keyword>
<reference evidence="12" key="1">
    <citation type="journal article" date="2018" name="Genome Biol.">
        <title>SKESA: strategic k-mer extension for scrupulous assemblies.</title>
        <authorList>
            <person name="Souvorov A."/>
            <person name="Agarwala R."/>
            <person name="Lipman D.J."/>
        </authorList>
    </citation>
    <scope>NUCLEOTIDE SEQUENCE</scope>
    <source>
        <strain evidence="12">OLC2673_Aeromonas</strain>
    </source>
</reference>
<keyword evidence="8 10" id="KW-0472">Membrane</keyword>
<name>A0AAD3UAG9_AERHY</name>
<evidence type="ECO:0000313" key="13">
    <source>
        <dbReference type="Proteomes" id="UP000859505"/>
    </source>
</evidence>
<evidence type="ECO:0000256" key="10">
    <source>
        <dbReference type="SAM" id="Phobius"/>
    </source>
</evidence>
<accession>A0AAD3UAG9</accession>
<protein>
    <recommendedName>
        <fullName evidence="2">cyclic-guanylate-specific phosphodiesterase</fullName>
        <ecNumber evidence="2">3.1.4.52</ecNumber>
    </recommendedName>
</protein>
<evidence type="ECO:0000256" key="4">
    <source>
        <dbReference type="ARBA" id="ARBA00022636"/>
    </source>
</evidence>
<dbReference type="GO" id="GO:0071111">
    <property type="term" value="F:cyclic-guanylate-specific phosphodiesterase activity"/>
    <property type="evidence" value="ECO:0007669"/>
    <property type="project" value="UniProtKB-EC"/>
</dbReference>
<dbReference type="RefSeq" id="WP_336757567.1">
    <property type="nucleotide sequence ID" value="NZ_JBBCTT010000005.1"/>
</dbReference>
<dbReference type="Pfam" id="PF12792">
    <property type="entry name" value="CSS-motif"/>
    <property type="match status" value="1"/>
</dbReference>
<comment type="subcellular location">
    <subcellularLocation>
        <location evidence="1">Cell membrane</location>
        <topology evidence="1">Multi-pass membrane protein</topology>
    </subcellularLocation>
</comment>
<evidence type="ECO:0000259" key="11">
    <source>
        <dbReference type="PROSITE" id="PS50883"/>
    </source>
</evidence>
<sequence>MSMSLPNLDFSRPWLRLGCTLLLFSLPFTFGGWAIYNSHMHALDRQSEHSARQAVTLMETMLAHAESANRSLFPFIDQPCEQALFTLRQQVALVPFVRTVNLVGENGIYCNSLFGAIQWPDRLERYSGGRLLLLAGNQVRAHHPLLALRDSHGKGAAFSTIDGEYLRFMLVLSGRPCTLLLHVGQQWLDERGVLSEGGQPQAMLASHEIHSSRYPLSIYAGHEVPSFWNSLWQARRWAILLLLGISLGFALLIWWLLGRPRSPEVELARALRNREFVPYLQPLVAAGSERVIGAEVLMRWQHPTAGLIRPDFFIPQAEASGLIVPMTSLLMEEVARELSMERDLVPDGFHLSFNISAAHCRDMALLAECRRFLDHFAPGQVVLVLELTERELLVADPQTLALFRQLDQMGVRLAMDDFGTGHSSLHYLQQFHVDYLKIDQSFIGRIGTESLSEHIVDNVIDLGTRLGLALVAEGVETRQQADYLKRKGVDYLQGYLFGRPLPLHDFQAALGQPQAEPATPAVSA</sequence>
<evidence type="ECO:0000256" key="3">
    <source>
        <dbReference type="ARBA" id="ARBA00022475"/>
    </source>
</evidence>
<dbReference type="InterPro" id="IPR035919">
    <property type="entry name" value="EAL_sf"/>
</dbReference>
<dbReference type="InterPro" id="IPR050706">
    <property type="entry name" value="Cyclic-di-GMP_PDE-like"/>
</dbReference>
<gene>
    <name evidence="12" type="ORF">JAJ28_001867</name>
</gene>
<evidence type="ECO:0000256" key="7">
    <source>
        <dbReference type="ARBA" id="ARBA00022989"/>
    </source>
</evidence>
<feature type="transmembrane region" description="Helical" evidence="10">
    <location>
        <begin position="237"/>
        <end position="257"/>
    </location>
</feature>
<comment type="catalytic activity">
    <reaction evidence="9">
        <text>3',3'-c-di-GMP + H2O = 5'-phosphoguanylyl(3'-&gt;5')guanosine + H(+)</text>
        <dbReference type="Rhea" id="RHEA:24902"/>
        <dbReference type="ChEBI" id="CHEBI:15377"/>
        <dbReference type="ChEBI" id="CHEBI:15378"/>
        <dbReference type="ChEBI" id="CHEBI:58754"/>
        <dbReference type="ChEBI" id="CHEBI:58805"/>
        <dbReference type="EC" id="3.1.4.52"/>
    </reaction>
</comment>
<dbReference type="Gene3D" id="3.20.20.450">
    <property type="entry name" value="EAL domain"/>
    <property type="match status" value="1"/>
</dbReference>
<dbReference type="PANTHER" id="PTHR33121">
    <property type="entry name" value="CYCLIC DI-GMP PHOSPHODIESTERASE PDEF"/>
    <property type="match status" value="1"/>
</dbReference>
<evidence type="ECO:0000256" key="2">
    <source>
        <dbReference type="ARBA" id="ARBA00012282"/>
    </source>
</evidence>
<keyword evidence="3" id="KW-1003">Cell membrane</keyword>
<dbReference type="SUPFAM" id="SSF141868">
    <property type="entry name" value="EAL domain-like"/>
    <property type="match status" value="1"/>
</dbReference>
<comment type="caution">
    <text evidence="12">The sequence shown here is derived from an EMBL/GenBank/DDBJ whole genome shotgun (WGS) entry which is preliminary data.</text>
</comment>
<evidence type="ECO:0000256" key="5">
    <source>
        <dbReference type="ARBA" id="ARBA00022692"/>
    </source>
</evidence>
<dbReference type="CDD" id="cd01948">
    <property type="entry name" value="EAL"/>
    <property type="match status" value="1"/>
</dbReference>
<dbReference type="FunFam" id="3.20.20.450:FF:000001">
    <property type="entry name" value="Cyclic di-GMP phosphodiesterase yahA"/>
    <property type="match status" value="1"/>
</dbReference>
<dbReference type="EC" id="3.1.4.52" evidence="2"/>
<dbReference type="InterPro" id="IPR024744">
    <property type="entry name" value="CSS-motif_dom"/>
</dbReference>
<dbReference type="EMBL" id="DACTUL010000011">
    <property type="protein sequence ID" value="HAT6344146.1"/>
    <property type="molecule type" value="Genomic_DNA"/>
</dbReference>
<dbReference type="PROSITE" id="PS50883">
    <property type="entry name" value="EAL"/>
    <property type="match status" value="1"/>
</dbReference>
<evidence type="ECO:0000256" key="9">
    <source>
        <dbReference type="ARBA" id="ARBA00034290"/>
    </source>
</evidence>
<organism evidence="12 13">
    <name type="scientific">Aeromonas hydrophila</name>
    <dbReference type="NCBI Taxonomy" id="644"/>
    <lineage>
        <taxon>Bacteria</taxon>
        <taxon>Pseudomonadati</taxon>
        <taxon>Pseudomonadota</taxon>
        <taxon>Gammaproteobacteria</taxon>
        <taxon>Aeromonadales</taxon>
        <taxon>Aeromonadaceae</taxon>
        <taxon>Aeromonas</taxon>
    </lineage>
</organism>
<reference evidence="12" key="2">
    <citation type="submission" date="2020-01" db="EMBL/GenBank/DDBJ databases">
        <authorList>
            <consortium name="NCBI Pathogen Detection Project"/>
        </authorList>
    </citation>
    <scope>NUCLEOTIDE SEQUENCE</scope>
    <source>
        <strain evidence="12">OLC2673_Aeromonas</strain>
    </source>
</reference>
<proteinExistence type="predicted"/>
<dbReference type="GO" id="GO:0005886">
    <property type="term" value="C:plasma membrane"/>
    <property type="evidence" value="ECO:0007669"/>
    <property type="project" value="UniProtKB-SubCell"/>
</dbReference>